<evidence type="ECO:0000256" key="2">
    <source>
        <dbReference type="ARBA" id="ARBA00011779"/>
    </source>
</evidence>
<evidence type="ECO:0000256" key="1">
    <source>
        <dbReference type="ARBA" id="ARBA00004141"/>
    </source>
</evidence>
<feature type="transmembrane region" description="Helical" evidence="9">
    <location>
        <begin position="159"/>
        <end position="179"/>
    </location>
</feature>
<feature type="transmembrane region" description="Helical" evidence="9">
    <location>
        <begin position="37"/>
        <end position="63"/>
    </location>
</feature>
<reference evidence="12" key="1">
    <citation type="submission" date="2018-04" db="EMBL/GenBank/DDBJ databases">
        <authorList>
            <person name="Cornet L."/>
        </authorList>
    </citation>
    <scope>NUCLEOTIDE SEQUENCE [LARGE SCALE GENOMIC DNA]</scope>
</reference>
<feature type="domain" description="ABC transmembrane type-1" evidence="10">
    <location>
        <begin position="83"/>
        <end position="286"/>
    </location>
</feature>
<feature type="transmembrane region" description="Helical" evidence="9">
    <location>
        <begin position="267"/>
        <end position="289"/>
    </location>
</feature>
<dbReference type="GO" id="GO:0005886">
    <property type="term" value="C:plasma membrane"/>
    <property type="evidence" value="ECO:0007669"/>
    <property type="project" value="InterPro"/>
</dbReference>
<organism evidence="11 12">
    <name type="scientific">Shackletoniella antarctica</name>
    <dbReference type="NCBI Taxonomy" id="268115"/>
    <lineage>
        <taxon>Bacteria</taxon>
        <taxon>Bacillati</taxon>
        <taxon>Cyanobacteriota</taxon>
        <taxon>Cyanophyceae</taxon>
        <taxon>Oculatellales</taxon>
        <taxon>Oculatellaceae</taxon>
        <taxon>Shackletoniella</taxon>
    </lineage>
</organism>
<reference evidence="11 12" key="2">
    <citation type="submission" date="2018-06" db="EMBL/GenBank/DDBJ databases">
        <title>Metagenomic assembly of (sub)arctic Cyanobacteria and their associated microbiome from non-axenic cultures.</title>
        <authorList>
            <person name="Baurain D."/>
        </authorList>
    </citation>
    <scope>NUCLEOTIDE SEQUENCE [LARGE SCALE GENOMIC DNA]</scope>
    <source>
        <strain evidence="11">ULC041bin1</strain>
    </source>
</reference>
<dbReference type="GO" id="GO:0015419">
    <property type="term" value="F:ABC-type sulfate transporter activity"/>
    <property type="evidence" value="ECO:0007669"/>
    <property type="project" value="InterPro"/>
</dbReference>
<dbReference type="PANTHER" id="PTHR30406">
    <property type="entry name" value="SULFATE TRANSPORT SYSTEM PERMEASE PROTEIN"/>
    <property type="match status" value="1"/>
</dbReference>
<dbReference type="Proteomes" id="UP000249081">
    <property type="component" value="Unassembled WGS sequence"/>
</dbReference>
<feature type="transmembrane region" description="Helical" evidence="9">
    <location>
        <begin position="118"/>
        <end position="139"/>
    </location>
</feature>
<dbReference type="PANTHER" id="PTHR30406:SF1">
    <property type="entry name" value="SULFATE TRANSPORT SYSTEM PERMEASE PROTEIN CYSW"/>
    <property type="match status" value="1"/>
</dbReference>
<dbReference type="InterPro" id="IPR011866">
    <property type="entry name" value="CysW_permease"/>
</dbReference>
<dbReference type="Gene3D" id="1.10.3720.10">
    <property type="entry name" value="MetI-like"/>
    <property type="match status" value="1"/>
</dbReference>
<evidence type="ECO:0000313" key="12">
    <source>
        <dbReference type="Proteomes" id="UP000249081"/>
    </source>
</evidence>
<dbReference type="NCBIfam" id="TIGR00969">
    <property type="entry name" value="3a0106s02"/>
    <property type="match status" value="1"/>
</dbReference>
<evidence type="ECO:0000256" key="9">
    <source>
        <dbReference type="SAM" id="Phobius"/>
    </source>
</evidence>
<feature type="transmembrane region" description="Helical" evidence="9">
    <location>
        <begin position="83"/>
        <end position="106"/>
    </location>
</feature>
<dbReference type="EMBL" id="QBMN01000097">
    <property type="protein sequence ID" value="PZO38828.1"/>
    <property type="molecule type" value="Genomic_DNA"/>
</dbReference>
<evidence type="ECO:0000259" key="10">
    <source>
        <dbReference type="PROSITE" id="PS50928"/>
    </source>
</evidence>
<evidence type="ECO:0000256" key="4">
    <source>
        <dbReference type="ARBA" id="ARBA00022692"/>
    </source>
</evidence>
<dbReference type="SUPFAM" id="SSF161098">
    <property type="entry name" value="MetI-like"/>
    <property type="match status" value="1"/>
</dbReference>
<evidence type="ECO:0000256" key="8">
    <source>
        <dbReference type="ARBA" id="ARBA00025323"/>
    </source>
</evidence>
<evidence type="ECO:0000256" key="6">
    <source>
        <dbReference type="ARBA" id="ARBA00023032"/>
    </source>
</evidence>
<protein>
    <submittedName>
        <fullName evidence="11">Sulfate ABC transporter permease subunit CysW</fullName>
    </submittedName>
</protein>
<dbReference type="InterPro" id="IPR005667">
    <property type="entry name" value="Sulph_transpt2"/>
</dbReference>
<gene>
    <name evidence="11" type="primary">cysW</name>
    <name evidence="11" type="ORF">DCF17_14045</name>
</gene>
<dbReference type="InterPro" id="IPR000515">
    <property type="entry name" value="MetI-like"/>
</dbReference>
<accession>A0A2W4Y6H3</accession>
<evidence type="ECO:0000313" key="11">
    <source>
        <dbReference type="EMBL" id="PZO38828.1"/>
    </source>
</evidence>
<dbReference type="NCBIfam" id="TIGR02140">
    <property type="entry name" value="permease_CysW"/>
    <property type="match status" value="1"/>
</dbReference>
<name>A0A2W4Y6H3_9CYAN</name>
<sequence>MRFAPAQLFFDSSLKQPIAAAGSKPQGAGAGFQWGKWLLVAFVFGYLALILLVPALNVFIQAFKSGLPGLLDTFTSKFFLNAVKLTVIVTAITVPLNTVFGLCAAIALANKNFPGRSLLISIIDLPFSISPVVAGLMLVLLFGNRGWFGPLLDANGIKIIFALPGIVMATIFVTMPFIAREVLPALEEIGTQQEEAAATLGATPWQTFWRVTLPSIKWSLLYGLIFCNARAMGEFGAVAVVSGNIVGKTQTLPLFIEAAHMQYNTQASYTAALLLACLAVVTLVLKYFLERTAGIQHRGH</sequence>
<keyword evidence="7 9" id="KW-0472">Membrane</keyword>
<evidence type="ECO:0000256" key="3">
    <source>
        <dbReference type="ARBA" id="ARBA00022448"/>
    </source>
</evidence>
<dbReference type="Pfam" id="PF00528">
    <property type="entry name" value="BPD_transp_1"/>
    <property type="match status" value="1"/>
</dbReference>
<comment type="function">
    <text evidence="8">Part of the ABC transporter complex CysAWTP (TC 3.A.1.6.1) involved in sulfate/thiosulfate import. Probably responsible for the translocation of the substrate across the membrane.</text>
</comment>
<comment type="caution">
    <text evidence="11">The sequence shown here is derived from an EMBL/GenBank/DDBJ whole genome shotgun (WGS) entry which is preliminary data.</text>
</comment>
<proteinExistence type="predicted"/>
<evidence type="ECO:0000256" key="5">
    <source>
        <dbReference type="ARBA" id="ARBA00022989"/>
    </source>
</evidence>
<dbReference type="CDD" id="cd06261">
    <property type="entry name" value="TM_PBP2"/>
    <property type="match status" value="1"/>
</dbReference>
<comment type="subunit">
    <text evidence="2">The complex is composed of two ATP-binding proteins (CysA), two transmembrane proteins (CysT and CysW) and a solute-binding protein (CysP).</text>
</comment>
<keyword evidence="5 9" id="KW-1133">Transmembrane helix</keyword>
<keyword evidence="3" id="KW-0813">Transport</keyword>
<dbReference type="InterPro" id="IPR035906">
    <property type="entry name" value="MetI-like_sf"/>
</dbReference>
<dbReference type="PROSITE" id="PS50928">
    <property type="entry name" value="ABC_TM1"/>
    <property type="match status" value="1"/>
</dbReference>
<keyword evidence="6" id="KW-0764">Sulfate transport</keyword>
<dbReference type="AlphaFoldDB" id="A0A2W4Y6H3"/>
<keyword evidence="4 9" id="KW-0812">Transmembrane</keyword>
<evidence type="ECO:0000256" key="7">
    <source>
        <dbReference type="ARBA" id="ARBA00023136"/>
    </source>
</evidence>
<comment type="subcellular location">
    <subcellularLocation>
        <location evidence="1">Membrane</location>
        <topology evidence="1">Multi-pass membrane protein</topology>
    </subcellularLocation>
</comment>